<evidence type="ECO:0000313" key="2">
    <source>
        <dbReference type="Proteomes" id="UP000191418"/>
    </source>
</evidence>
<reference evidence="1 2" key="1">
    <citation type="submission" date="2017-01" db="EMBL/GenBank/DDBJ databases">
        <title>Genome Sequencing of a Marine Spirillum, Oceanospirillum multiglobuliferum ATCC 33336, from Japan.</title>
        <authorList>
            <person name="Carney J.G."/>
            <person name="Trachtenberg A.M."/>
            <person name="Rheaume B.A."/>
            <person name="Linnane J.D."/>
            <person name="Pitts N.L."/>
            <person name="Mykles D.L."/>
            <person name="Maclea K.S."/>
        </authorList>
    </citation>
    <scope>NUCLEOTIDE SEQUENCE [LARGE SCALE GENOMIC DNA]</scope>
    <source>
        <strain evidence="1 2">ATCC 33336</strain>
    </source>
</reference>
<comment type="caution">
    <text evidence="1">The sequence shown here is derived from an EMBL/GenBank/DDBJ whole genome shotgun (WGS) entry which is preliminary data.</text>
</comment>
<keyword evidence="2" id="KW-1185">Reference proteome</keyword>
<dbReference type="STRING" id="64969.SAMN02745127_02928"/>
<protein>
    <recommendedName>
        <fullName evidence="3">General secretion pathway protein N</fullName>
    </recommendedName>
</protein>
<dbReference type="EMBL" id="MTSM01000014">
    <property type="protein sequence ID" value="OPX55040.1"/>
    <property type="molecule type" value="Genomic_DNA"/>
</dbReference>
<dbReference type="OrthoDB" id="6118117at2"/>
<evidence type="ECO:0000313" key="1">
    <source>
        <dbReference type="EMBL" id="OPX55040.1"/>
    </source>
</evidence>
<evidence type="ECO:0008006" key="3">
    <source>
        <dbReference type="Google" id="ProtNLM"/>
    </source>
</evidence>
<dbReference type="RefSeq" id="WP_078746443.1">
    <property type="nucleotide sequence ID" value="NZ_FUXG01000028.1"/>
</dbReference>
<proteinExistence type="predicted"/>
<dbReference type="AlphaFoldDB" id="A0A1T4SC45"/>
<accession>A0A1T4SC45</accession>
<name>A0A1T4SC45_9GAMM</name>
<organism evidence="1 2">
    <name type="scientific">Oceanospirillum multiglobuliferum</name>
    <dbReference type="NCBI Taxonomy" id="64969"/>
    <lineage>
        <taxon>Bacteria</taxon>
        <taxon>Pseudomonadati</taxon>
        <taxon>Pseudomonadota</taxon>
        <taxon>Gammaproteobacteria</taxon>
        <taxon>Oceanospirillales</taxon>
        <taxon>Oceanospirillaceae</taxon>
        <taxon>Oceanospirillum</taxon>
    </lineage>
</organism>
<sequence length="286" mass="32195">MHTNPLLRKRYFYLFVATLCFGLLLQVPARYLADQLGILRFLPAHIKIEQLQGTLWQGQGILRYEHSSRPNTGDATTLELKLGWQFGLLPWLSESAPLVVTLNHIGSAIEAKLNLSGIDRFGLMLSGHIHPLLLNPFLKDNQSWISGRGQIHHLSLALKGVSLFDLPKALDDLSRHRLNLSQWPDAEINLQGAITWEGGDTYFLAGQNPIKIIYPPLALRFSQENKSLNARLTPQDNDLSLAMISLAQTGWLNVQVDGQLKRIVPTLPMNYVAQGQSLFKYKEKVF</sequence>
<gene>
    <name evidence="1" type="ORF">BTE48_11220</name>
</gene>
<dbReference type="Proteomes" id="UP000191418">
    <property type="component" value="Unassembled WGS sequence"/>
</dbReference>